<accession>A0A418XJJ3</accession>
<dbReference type="OrthoDB" id="6192874at2"/>
<dbReference type="PROSITE" id="PS51257">
    <property type="entry name" value="PROKAR_LIPOPROTEIN"/>
    <property type="match status" value="1"/>
</dbReference>
<organism evidence="1 2">
    <name type="scientific">Pseudomonas cavernicola</name>
    <dbReference type="NCBI Taxonomy" id="2320866"/>
    <lineage>
        <taxon>Bacteria</taxon>
        <taxon>Pseudomonadati</taxon>
        <taxon>Pseudomonadota</taxon>
        <taxon>Gammaproteobacteria</taxon>
        <taxon>Pseudomonadales</taxon>
        <taxon>Pseudomonadaceae</taxon>
        <taxon>Pseudomonas</taxon>
    </lineage>
</organism>
<evidence type="ECO:0000313" key="2">
    <source>
        <dbReference type="Proteomes" id="UP000284021"/>
    </source>
</evidence>
<protein>
    <submittedName>
        <fullName evidence="1">DUF3313 domain-containing protein</fullName>
    </submittedName>
</protein>
<dbReference type="Pfam" id="PF11769">
    <property type="entry name" value="DUF3313"/>
    <property type="match status" value="1"/>
</dbReference>
<dbReference type="InterPro" id="IPR021747">
    <property type="entry name" value="DUF3313"/>
</dbReference>
<proteinExistence type="predicted"/>
<keyword evidence="2" id="KW-1185">Reference proteome</keyword>
<name>A0A418XJJ3_9PSED</name>
<sequence length="218" mass="23515">MTKQLFTAFGLTTSLLLAGCSSQTTKPEQYSGFLGDYSILKPATSPSGAPVLRWVAPGLDLHRYSSVLVEKPQFYPRPQPSAQVSQKTLDDIANYLQQAMQRELGGRLRIVTQADKDTLVLRSAISAVNVSPEGLKVYEVIPIALVVAAASAAAGTRDEDSSIFIEMQALDGGTSKPVAEVVRKGSGLQLENDSTQLTLKDIKPVLDVWAKDAHNFKP</sequence>
<dbReference type="RefSeq" id="WP_119952968.1">
    <property type="nucleotide sequence ID" value="NZ_QYUR01000002.1"/>
</dbReference>
<dbReference type="AlphaFoldDB" id="A0A418XJJ3"/>
<reference evidence="1 2" key="1">
    <citation type="submission" date="2018-09" db="EMBL/GenBank/DDBJ databases">
        <authorList>
            <person name="Zhu H."/>
        </authorList>
    </citation>
    <scope>NUCLEOTIDE SEQUENCE [LARGE SCALE GENOMIC DNA]</scope>
    <source>
        <strain evidence="1 2">K1S02-6</strain>
    </source>
</reference>
<comment type="caution">
    <text evidence="1">The sequence shown here is derived from an EMBL/GenBank/DDBJ whole genome shotgun (WGS) entry which is preliminary data.</text>
</comment>
<gene>
    <name evidence="1" type="ORF">D3879_04990</name>
</gene>
<evidence type="ECO:0000313" key="1">
    <source>
        <dbReference type="EMBL" id="RJG12642.1"/>
    </source>
</evidence>
<dbReference type="EMBL" id="QYUR01000002">
    <property type="protein sequence ID" value="RJG12642.1"/>
    <property type="molecule type" value="Genomic_DNA"/>
</dbReference>
<dbReference type="Proteomes" id="UP000284021">
    <property type="component" value="Unassembled WGS sequence"/>
</dbReference>